<dbReference type="AlphaFoldDB" id="A0AA96GEA2"/>
<dbReference type="RefSeq" id="WP_312646328.1">
    <property type="nucleotide sequence ID" value="NZ_CP116967.1"/>
</dbReference>
<accession>A0AA96GEA2</accession>
<reference evidence="1 2" key="1">
    <citation type="submission" date="2023-01" db="EMBL/GenBank/DDBJ databases">
        <title>Cultivation and genomic characterization of new, ubiquitous marine nitrite-oxidizing bacteria from the Nitrospirales.</title>
        <authorList>
            <person name="Mueller A.J."/>
            <person name="Daebeler A."/>
            <person name="Herbold C.W."/>
            <person name="Kirkegaard R.H."/>
            <person name="Daims H."/>
        </authorList>
    </citation>
    <scope>NUCLEOTIDE SEQUENCE [LARGE SCALE GENOMIC DNA]</scope>
    <source>
        <strain evidence="1 2">VA</strain>
    </source>
</reference>
<dbReference type="Proteomes" id="UP001302719">
    <property type="component" value="Chromosome"/>
</dbReference>
<protein>
    <submittedName>
        <fullName evidence="1">Uncharacterized protein</fullName>
    </submittedName>
</protein>
<dbReference type="KEGG" id="nall:PP769_07310"/>
<evidence type="ECO:0000313" key="1">
    <source>
        <dbReference type="EMBL" id="WNM59557.1"/>
    </source>
</evidence>
<gene>
    <name evidence="1" type="ORF">PP769_07310</name>
</gene>
<proteinExistence type="predicted"/>
<name>A0AA96GEA2_9BACT</name>
<evidence type="ECO:0000313" key="2">
    <source>
        <dbReference type="Proteomes" id="UP001302719"/>
    </source>
</evidence>
<organism evidence="1 2">
    <name type="scientific">Candidatus Nitrospira allomarina</name>
    <dbReference type="NCBI Taxonomy" id="3020900"/>
    <lineage>
        <taxon>Bacteria</taxon>
        <taxon>Pseudomonadati</taxon>
        <taxon>Nitrospirota</taxon>
        <taxon>Nitrospiria</taxon>
        <taxon>Nitrospirales</taxon>
        <taxon>Nitrospiraceae</taxon>
        <taxon>Nitrospira</taxon>
    </lineage>
</organism>
<dbReference type="EMBL" id="CP116967">
    <property type="protein sequence ID" value="WNM59557.1"/>
    <property type="molecule type" value="Genomic_DNA"/>
</dbReference>
<sequence length="206" mass="22992">MGKTNLDPARHRIVEPEDQWQPRQVLLFSGHMIDAPGRQPPRFPRDKEAVAAQKIAEVLDQLGAGPDDLALTQGACGGDLLFTEACQQRKVIIQWMQPFHEPEFIQKSVICRGEAWRDRYVAAKAKLTTAIRSAPEHLGSLPEGVDPYERCNLWLLHTALGYGVEKVHFICLWDGGGGDGKGGTAHMYAEVKRRSGKVTWIDIRTL</sequence>
<keyword evidence="2" id="KW-1185">Reference proteome</keyword>